<dbReference type="EMBL" id="JANCYW010000012">
    <property type="protein sequence ID" value="KAK4537367.1"/>
    <property type="molecule type" value="Genomic_DNA"/>
</dbReference>
<keyword evidence="2" id="KW-0812">Transmembrane</keyword>
<keyword evidence="2" id="KW-0472">Membrane</keyword>
<feature type="transmembrane region" description="Helical" evidence="2">
    <location>
        <begin position="131"/>
        <end position="150"/>
    </location>
</feature>
<evidence type="ECO:0000256" key="2">
    <source>
        <dbReference type="SAM" id="Phobius"/>
    </source>
</evidence>
<dbReference type="AlphaFoldDB" id="A0AAV9IYM0"/>
<protein>
    <submittedName>
        <fullName evidence="3">Uncharacterized protein</fullName>
    </submittedName>
</protein>
<sequence>MEFSRGCGAHAAHSRAWKAAAYASMFWALSAALIALGVWRHRDGVALGGVEFLAEAIVLNSAAWIRRALRAPRDEDGDGHADCQLLAAFVIGSYVCYRSCERITEGWEQFVQAHEHGTGHGSVATRMLLSCFRMGFGAVAMLLFPAPSAASFSNRLEAGSVVAAPVERAYFLHGWACICLALCTVLGAAPSVFGVPPHWQAACSSIVGGVVTLRRAAVHVMQVALVLARANASPMRSVPYASARRLSKIPGVRSVQDVRFWTSPAGHHAGLVVMLAEQAADLQSIRQAARHELACFVPELTVMVLADDVEHADAEPPSCFHKREGDNHVYHSHRSTPGHRHSSATSSRHCCEVAPSAPSNS</sequence>
<name>A0AAV9IYM0_CYACA</name>
<reference evidence="3 4" key="1">
    <citation type="submission" date="2022-07" db="EMBL/GenBank/DDBJ databases">
        <title>Genome-wide signatures of adaptation to extreme environments.</title>
        <authorList>
            <person name="Cho C.H."/>
            <person name="Yoon H.S."/>
        </authorList>
    </citation>
    <scope>NUCLEOTIDE SEQUENCE [LARGE SCALE GENOMIC DNA]</scope>
    <source>
        <strain evidence="3 4">DBV 063 E5</strain>
    </source>
</reference>
<keyword evidence="2" id="KW-1133">Transmembrane helix</keyword>
<proteinExistence type="predicted"/>
<feature type="region of interest" description="Disordered" evidence="1">
    <location>
        <begin position="330"/>
        <end position="361"/>
    </location>
</feature>
<feature type="transmembrane region" description="Helical" evidence="2">
    <location>
        <begin position="20"/>
        <end position="39"/>
    </location>
</feature>
<gene>
    <name evidence="3" type="ORF">CDCA_CDCA12G3392</name>
</gene>
<accession>A0AAV9IYM0</accession>
<dbReference type="Proteomes" id="UP001301350">
    <property type="component" value="Unassembled WGS sequence"/>
</dbReference>
<comment type="caution">
    <text evidence="3">The sequence shown here is derived from an EMBL/GenBank/DDBJ whole genome shotgun (WGS) entry which is preliminary data.</text>
</comment>
<keyword evidence="4" id="KW-1185">Reference proteome</keyword>
<evidence type="ECO:0000313" key="3">
    <source>
        <dbReference type="EMBL" id="KAK4537367.1"/>
    </source>
</evidence>
<evidence type="ECO:0000256" key="1">
    <source>
        <dbReference type="SAM" id="MobiDB-lite"/>
    </source>
</evidence>
<feature type="transmembrane region" description="Helical" evidence="2">
    <location>
        <begin position="170"/>
        <end position="189"/>
    </location>
</feature>
<evidence type="ECO:0000313" key="4">
    <source>
        <dbReference type="Proteomes" id="UP001301350"/>
    </source>
</evidence>
<feature type="compositionally biased region" description="Basic residues" evidence="1">
    <location>
        <begin position="330"/>
        <end position="342"/>
    </location>
</feature>
<organism evidence="3 4">
    <name type="scientific">Cyanidium caldarium</name>
    <name type="common">Red alga</name>
    <dbReference type="NCBI Taxonomy" id="2771"/>
    <lineage>
        <taxon>Eukaryota</taxon>
        <taxon>Rhodophyta</taxon>
        <taxon>Bangiophyceae</taxon>
        <taxon>Cyanidiales</taxon>
        <taxon>Cyanidiaceae</taxon>
        <taxon>Cyanidium</taxon>
    </lineage>
</organism>